<dbReference type="GO" id="GO:0005634">
    <property type="term" value="C:nucleus"/>
    <property type="evidence" value="ECO:0007669"/>
    <property type="project" value="UniProtKB-SubCell"/>
</dbReference>
<dbReference type="Gene3D" id="2.40.330.10">
    <property type="entry name" value="DNA-binding pseudobarrel domain"/>
    <property type="match status" value="1"/>
</dbReference>
<keyword evidence="9" id="KW-1185">Reference proteome</keyword>
<evidence type="ECO:0000256" key="3">
    <source>
        <dbReference type="ARBA" id="ARBA00023125"/>
    </source>
</evidence>
<keyword evidence="3" id="KW-0238">DNA-binding</keyword>
<dbReference type="InterPro" id="IPR015300">
    <property type="entry name" value="DNA-bd_pseudobarrel_sf"/>
</dbReference>
<dbReference type="GO" id="GO:0003677">
    <property type="term" value="F:DNA binding"/>
    <property type="evidence" value="ECO:0007669"/>
    <property type="project" value="UniProtKB-KW"/>
</dbReference>
<sequence>MTSKGKAPIEEPKKGIEEGSSRPPGKRKRTGDAEGGIFEPTENLEPLVHRRGYHLLRKTLRRYHVIPHGAELPLTEDEAYLLTQDERIFDSPTKPFTRILTAFDCANVQYAMKVTGAPLGFGRMQYFVAGGWSRFVVAHQLKEGDEVSFQVIDGATDENGWYCVAVRYHKKPISKGKAPLLILDK</sequence>
<proteinExistence type="predicted"/>
<comment type="subcellular location">
    <subcellularLocation>
        <location evidence="1">Nucleus</location>
    </subcellularLocation>
</comment>
<feature type="domain" description="TF-B3" evidence="7">
    <location>
        <begin position="126"/>
        <end position="170"/>
    </location>
</feature>
<dbReference type="Proteomes" id="UP000015453">
    <property type="component" value="Unassembled WGS sequence"/>
</dbReference>
<dbReference type="SUPFAM" id="SSF101936">
    <property type="entry name" value="DNA-binding pseudobarrel domain"/>
    <property type="match status" value="1"/>
</dbReference>
<evidence type="ECO:0000256" key="2">
    <source>
        <dbReference type="ARBA" id="ARBA00023015"/>
    </source>
</evidence>
<protein>
    <recommendedName>
        <fullName evidence="7">TF-B3 domain-containing protein</fullName>
    </recommendedName>
</protein>
<evidence type="ECO:0000259" key="7">
    <source>
        <dbReference type="PROSITE" id="PS50863"/>
    </source>
</evidence>
<keyword evidence="5" id="KW-0539">Nucleus</keyword>
<organism evidence="8 9">
    <name type="scientific">Genlisea aurea</name>
    <dbReference type="NCBI Taxonomy" id="192259"/>
    <lineage>
        <taxon>Eukaryota</taxon>
        <taxon>Viridiplantae</taxon>
        <taxon>Streptophyta</taxon>
        <taxon>Embryophyta</taxon>
        <taxon>Tracheophyta</taxon>
        <taxon>Spermatophyta</taxon>
        <taxon>Magnoliopsida</taxon>
        <taxon>eudicotyledons</taxon>
        <taxon>Gunneridae</taxon>
        <taxon>Pentapetalae</taxon>
        <taxon>asterids</taxon>
        <taxon>lamiids</taxon>
        <taxon>Lamiales</taxon>
        <taxon>Lentibulariaceae</taxon>
        <taxon>Genlisea</taxon>
    </lineage>
</organism>
<feature type="compositionally biased region" description="Basic and acidic residues" evidence="6">
    <location>
        <begin position="7"/>
        <end position="20"/>
    </location>
</feature>
<dbReference type="EMBL" id="AUSU01001047">
    <property type="protein sequence ID" value="EPS71943.1"/>
    <property type="molecule type" value="Genomic_DNA"/>
</dbReference>
<keyword evidence="4" id="KW-0804">Transcription</keyword>
<evidence type="ECO:0000256" key="5">
    <source>
        <dbReference type="ARBA" id="ARBA00023242"/>
    </source>
</evidence>
<evidence type="ECO:0000256" key="6">
    <source>
        <dbReference type="SAM" id="MobiDB-lite"/>
    </source>
</evidence>
<feature type="region of interest" description="Disordered" evidence="6">
    <location>
        <begin position="1"/>
        <end position="39"/>
    </location>
</feature>
<dbReference type="OrthoDB" id="914210at2759"/>
<evidence type="ECO:0000256" key="4">
    <source>
        <dbReference type="ARBA" id="ARBA00023163"/>
    </source>
</evidence>
<evidence type="ECO:0000313" key="8">
    <source>
        <dbReference type="EMBL" id="EPS71943.1"/>
    </source>
</evidence>
<name>S8E7X3_9LAMI</name>
<evidence type="ECO:0000313" key="9">
    <source>
        <dbReference type="Proteomes" id="UP000015453"/>
    </source>
</evidence>
<keyword evidence="2" id="KW-0805">Transcription regulation</keyword>
<reference evidence="8 9" key="1">
    <citation type="journal article" date="2013" name="BMC Genomics">
        <title>The miniature genome of a carnivorous plant Genlisea aurea contains a low number of genes and short non-coding sequences.</title>
        <authorList>
            <person name="Leushkin E.V."/>
            <person name="Sutormin R.A."/>
            <person name="Nabieva E.R."/>
            <person name="Penin A.A."/>
            <person name="Kondrashov A.S."/>
            <person name="Logacheva M.D."/>
        </authorList>
    </citation>
    <scope>NUCLEOTIDE SEQUENCE [LARGE SCALE GENOMIC DNA]</scope>
</reference>
<accession>S8E7X3</accession>
<dbReference type="InterPro" id="IPR003340">
    <property type="entry name" value="B3_DNA-bd"/>
</dbReference>
<dbReference type="AlphaFoldDB" id="S8E7X3"/>
<evidence type="ECO:0000256" key="1">
    <source>
        <dbReference type="ARBA" id="ARBA00004123"/>
    </source>
</evidence>
<dbReference type="PROSITE" id="PS50863">
    <property type="entry name" value="B3"/>
    <property type="match status" value="1"/>
</dbReference>
<gene>
    <name evidence="8" type="ORF">M569_02818</name>
</gene>
<comment type="caution">
    <text evidence="8">The sequence shown here is derived from an EMBL/GenBank/DDBJ whole genome shotgun (WGS) entry which is preliminary data.</text>
</comment>